<keyword evidence="1" id="KW-0472">Membrane</keyword>
<keyword evidence="3" id="KW-1185">Reference proteome</keyword>
<feature type="transmembrane region" description="Helical" evidence="1">
    <location>
        <begin position="235"/>
        <end position="258"/>
    </location>
</feature>
<evidence type="ECO:0000256" key="1">
    <source>
        <dbReference type="SAM" id="Phobius"/>
    </source>
</evidence>
<accession>A0ABV0C302</accession>
<dbReference type="Proteomes" id="UP001400166">
    <property type="component" value="Unassembled WGS sequence"/>
</dbReference>
<feature type="transmembrane region" description="Helical" evidence="1">
    <location>
        <begin position="6"/>
        <end position="29"/>
    </location>
</feature>
<evidence type="ECO:0000313" key="2">
    <source>
        <dbReference type="EMBL" id="MEN5388645.1"/>
    </source>
</evidence>
<dbReference type="InterPro" id="IPR046188">
    <property type="entry name" value="DUF6216"/>
</dbReference>
<dbReference type="EMBL" id="JBDJOF010000003">
    <property type="protein sequence ID" value="MEN5388645.1"/>
    <property type="molecule type" value="Genomic_DNA"/>
</dbReference>
<keyword evidence="1" id="KW-1133">Transmembrane helix</keyword>
<protein>
    <submittedName>
        <fullName evidence="2">DUF6216 family protein</fullName>
    </submittedName>
</protein>
<dbReference type="RefSeq" id="WP_346469293.1">
    <property type="nucleotide sequence ID" value="NZ_JBDJOF010000003.1"/>
</dbReference>
<dbReference type="Pfam" id="PF19723">
    <property type="entry name" value="DUF6216"/>
    <property type="match status" value="1"/>
</dbReference>
<proteinExistence type="predicted"/>
<gene>
    <name evidence="2" type="ORF">ABE587_02190</name>
</gene>
<feature type="transmembrane region" description="Helical" evidence="1">
    <location>
        <begin position="125"/>
        <end position="145"/>
    </location>
</feature>
<comment type="caution">
    <text evidence="2">The sequence shown here is derived from an EMBL/GenBank/DDBJ whole genome shotgun (WGS) entry which is preliminary data.</text>
</comment>
<sequence length="299" mass="33832">MLLEIPFINILPVIAPPALILFGFIYLWYRAESLHHIRLRLIRIFVSRRDLTNETINQHILDESSLLAFRFSSGIKAETLQDAEGVISFALAKNIPLSLISRAGRAFDISALTMREKQLPRRGQNIIVFLLALFFFVPAVILAGMSTEGDFMTSLKETGTKIWLSPDHVSQRNWFLKGVTIEKNVLCQPLAPRSGEPKPSNWLSPRDKEILCEVFNDAKLSKVINEEVKAQRRSLIYLAVLCGGMSVFTFILMIQGLTAQNLAQRLQKTNPAAQQAVIARPRKLCIHLSIFGQRRRSDH</sequence>
<name>A0ABV0C302_9GAMM</name>
<organism evidence="2 3">
    <name type="scientific">Stenotrophomonas hibiscicola</name>
    <dbReference type="NCBI Taxonomy" id="86189"/>
    <lineage>
        <taxon>Bacteria</taxon>
        <taxon>Pseudomonadati</taxon>
        <taxon>Pseudomonadota</taxon>
        <taxon>Gammaproteobacteria</taxon>
        <taxon>Lysobacterales</taxon>
        <taxon>Lysobacteraceae</taxon>
        <taxon>Stenotrophomonas</taxon>
        <taxon>Stenotrophomonas maltophilia group</taxon>
    </lineage>
</organism>
<evidence type="ECO:0000313" key="3">
    <source>
        <dbReference type="Proteomes" id="UP001400166"/>
    </source>
</evidence>
<reference evidence="2 3" key="1">
    <citation type="submission" date="2024-04" db="EMBL/GenBank/DDBJ databases">
        <title>WGS of bacteria from Torrens River.</title>
        <authorList>
            <person name="Wyrsch E.R."/>
            <person name="Drigo B."/>
        </authorList>
    </citation>
    <scope>NUCLEOTIDE SEQUENCE [LARGE SCALE GENOMIC DNA]</scope>
    <source>
        <strain evidence="2 3">TWI153</strain>
    </source>
</reference>
<keyword evidence="1" id="KW-0812">Transmembrane</keyword>